<comment type="caution">
    <text evidence="1">The sequence shown here is derived from an EMBL/GenBank/DDBJ whole genome shotgun (WGS) entry which is preliminary data.</text>
</comment>
<dbReference type="PANTHER" id="PTHR43667:SF2">
    <property type="entry name" value="FATTY ACID C-METHYL TRANSFERASE"/>
    <property type="match status" value="1"/>
</dbReference>
<keyword evidence="2" id="KW-1185">Reference proteome</keyword>
<reference evidence="1 2" key="1">
    <citation type="journal article" date="2020" name="ISME J.">
        <title>Uncovering the hidden diversity of litter-decomposition mechanisms in mushroom-forming fungi.</title>
        <authorList>
            <person name="Floudas D."/>
            <person name="Bentzer J."/>
            <person name="Ahren D."/>
            <person name="Johansson T."/>
            <person name="Persson P."/>
            <person name="Tunlid A."/>
        </authorList>
    </citation>
    <scope>NUCLEOTIDE SEQUENCE [LARGE SCALE GENOMIC DNA]</scope>
    <source>
        <strain evidence="1 2">CBS 291.85</strain>
    </source>
</reference>
<dbReference type="OrthoDB" id="8300214at2759"/>
<dbReference type="SUPFAM" id="SSF53335">
    <property type="entry name" value="S-adenosyl-L-methionine-dependent methyltransferases"/>
    <property type="match status" value="1"/>
</dbReference>
<dbReference type="Gene3D" id="3.40.50.150">
    <property type="entry name" value="Vaccinia Virus protein VP39"/>
    <property type="match status" value="1"/>
</dbReference>
<name>A0A8H5BWG3_9AGAR</name>
<dbReference type="InterPro" id="IPR050723">
    <property type="entry name" value="CFA/CMAS"/>
</dbReference>
<dbReference type="PANTHER" id="PTHR43667">
    <property type="entry name" value="CYCLOPROPANE-FATTY-ACYL-PHOSPHOLIPID SYNTHASE"/>
    <property type="match status" value="1"/>
</dbReference>
<dbReference type="AlphaFoldDB" id="A0A8H5BWG3"/>
<sequence length="394" mass="44002">MSKQLLDTPSKHSSSLTSLADRAWNRFSETVINAGWSPLSRLSEAAVVAVMRNMSTGQLRVLTYSNIYTFPSHSTEKEENKELKAELRVVNDAVLECDDLVTLFRIFLDNREKLSNMDSSVSFLFQLPQKLTSYRFLNTISNSRSNISAHYDISNDMFQGFLSKDMTYSCAIFEDLDGDLGNETDLAECNGSQGLKRLNHKVNGTKGVNGVNGINGKLHPANGHLYGEEHDPLYDAQMRKLRHILKKAKIQPGHRVLEIGSGWGSMAILIAQSVPDTTIDTLTLSVHQQTLARERIAAAGLQDRITVHLMDYRDMPSSWEGAFDRFISIEMIEAVGAEFIVTYWRQVDWALKKKGGVGVIQVITIPEAREYATPSVTPLSIPISRRFALTGSED</sequence>
<evidence type="ECO:0000313" key="1">
    <source>
        <dbReference type="EMBL" id="KAF5330271.1"/>
    </source>
</evidence>
<accession>A0A8H5BWG3</accession>
<dbReference type="InterPro" id="IPR029063">
    <property type="entry name" value="SAM-dependent_MTases_sf"/>
</dbReference>
<dbReference type="Pfam" id="PF02353">
    <property type="entry name" value="CMAS"/>
    <property type="match status" value="2"/>
</dbReference>
<protein>
    <recommendedName>
        <fullName evidence="3">Cyclopropane-fatty-acyl-phospholipid synthase</fullName>
    </recommendedName>
</protein>
<dbReference type="Proteomes" id="UP000559256">
    <property type="component" value="Unassembled WGS sequence"/>
</dbReference>
<evidence type="ECO:0000313" key="2">
    <source>
        <dbReference type="Proteomes" id="UP000559256"/>
    </source>
</evidence>
<dbReference type="EMBL" id="JAACJM010000331">
    <property type="protein sequence ID" value="KAF5330271.1"/>
    <property type="molecule type" value="Genomic_DNA"/>
</dbReference>
<dbReference type="CDD" id="cd02440">
    <property type="entry name" value="AdoMet_MTases"/>
    <property type="match status" value="1"/>
</dbReference>
<gene>
    <name evidence="1" type="ORF">D9758_014453</name>
</gene>
<proteinExistence type="predicted"/>
<evidence type="ECO:0008006" key="3">
    <source>
        <dbReference type="Google" id="ProtNLM"/>
    </source>
</evidence>
<organism evidence="1 2">
    <name type="scientific">Tetrapyrgos nigripes</name>
    <dbReference type="NCBI Taxonomy" id="182062"/>
    <lineage>
        <taxon>Eukaryota</taxon>
        <taxon>Fungi</taxon>
        <taxon>Dikarya</taxon>
        <taxon>Basidiomycota</taxon>
        <taxon>Agaricomycotina</taxon>
        <taxon>Agaricomycetes</taxon>
        <taxon>Agaricomycetidae</taxon>
        <taxon>Agaricales</taxon>
        <taxon>Marasmiineae</taxon>
        <taxon>Marasmiaceae</taxon>
        <taxon>Tetrapyrgos</taxon>
    </lineage>
</organism>